<protein>
    <recommendedName>
        <fullName evidence="5">Proteophosphoglycan</fullName>
    </recommendedName>
</protein>
<organism evidence="3 4">
    <name type="scientific">Elstera cyanobacteriorum</name>
    <dbReference type="NCBI Taxonomy" id="2022747"/>
    <lineage>
        <taxon>Bacteria</taxon>
        <taxon>Pseudomonadati</taxon>
        <taxon>Pseudomonadota</taxon>
        <taxon>Alphaproteobacteria</taxon>
        <taxon>Rhodospirillales</taxon>
        <taxon>Rhodospirillaceae</taxon>
        <taxon>Elstera</taxon>
    </lineage>
</organism>
<feature type="domain" description="DUF1285" evidence="1">
    <location>
        <begin position="19"/>
        <end position="77"/>
    </location>
</feature>
<dbReference type="Pfam" id="PF06938">
    <property type="entry name" value="DUF1285_N"/>
    <property type="match status" value="1"/>
</dbReference>
<keyword evidence="4" id="KW-1185">Reference proteome</keyword>
<dbReference type="EMBL" id="NOXS01000031">
    <property type="protein sequence ID" value="OYQ19330.1"/>
    <property type="molecule type" value="Genomic_DNA"/>
</dbReference>
<dbReference type="InterPro" id="IPR023361">
    <property type="entry name" value="DUF1285_beta_roll_sf"/>
</dbReference>
<dbReference type="InterPro" id="IPR048342">
    <property type="entry name" value="DUF1285_C"/>
</dbReference>
<dbReference type="Proteomes" id="UP000216361">
    <property type="component" value="Unassembled WGS sequence"/>
</dbReference>
<name>A0A255XSV0_9PROT</name>
<evidence type="ECO:0000313" key="3">
    <source>
        <dbReference type="EMBL" id="OYQ19330.1"/>
    </source>
</evidence>
<dbReference type="InterPro" id="IPR048341">
    <property type="entry name" value="DUF1285_N"/>
</dbReference>
<evidence type="ECO:0000259" key="1">
    <source>
        <dbReference type="Pfam" id="PF06938"/>
    </source>
</evidence>
<dbReference type="Gene3D" id="3.10.540.10">
    <property type="entry name" value="duf1285 like domain"/>
    <property type="match status" value="1"/>
</dbReference>
<dbReference type="PIRSF" id="PIRSF029557">
    <property type="entry name" value="UCP029557"/>
    <property type="match status" value="1"/>
</dbReference>
<reference evidence="3 4" key="1">
    <citation type="submission" date="2017-07" db="EMBL/GenBank/DDBJ databases">
        <title>Elstera cyanobacteriorum sp. nov., a novel bacterium isolated from cyanobacterial aggregates in a eutrophic lake.</title>
        <authorList>
            <person name="Cai H."/>
        </authorList>
    </citation>
    <scope>NUCLEOTIDE SEQUENCE [LARGE SCALE GENOMIC DNA]</scope>
    <source>
        <strain evidence="3 4">TH019</strain>
    </source>
</reference>
<dbReference type="InterPro" id="IPR010707">
    <property type="entry name" value="DUF1285"/>
</dbReference>
<evidence type="ECO:0008006" key="5">
    <source>
        <dbReference type="Google" id="ProtNLM"/>
    </source>
</evidence>
<gene>
    <name evidence="3" type="ORF">CHR90_07825</name>
</gene>
<dbReference type="OrthoDB" id="3078366at2"/>
<dbReference type="RefSeq" id="WP_094408434.1">
    <property type="nucleotide sequence ID" value="NZ_BMJZ01000004.1"/>
</dbReference>
<dbReference type="AlphaFoldDB" id="A0A255XSV0"/>
<proteinExistence type="predicted"/>
<feature type="domain" description="DUF1285" evidence="2">
    <location>
        <begin position="78"/>
        <end position="169"/>
    </location>
</feature>
<sequence>MTEKPASLQPQTAFPALDPICGDFGIAIKRDGTWTYQGSPIGRLPLVKLFASVLRRVGDEYWLVTPVERGRIAVEDVPFIAVELTAAGSGVDQTLTFRTNLDETVALDADHPLWVIETPDSGEPRPYILVKPGLEARLARSVFYHLVDLAVTDETGRLGVWSHRRFFPLEQETTGAATCGTE</sequence>
<dbReference type="Pfam" id="PF21028">
    <property type="entry name" value="DUF1285_C"/>
    <property type="match status" value="1"/>
</dbReference>
<comment type="caution">
    <text evidence="3">The sequence shown here is derived from an EMBL/GenBank/DDBJ whole genome shotgun (WGS) entry which is preliminary data.</text>
</comment>
<evidence type="ECO:0000313" key="4">
    <source>
        <dbReference type="Proteomes" id="UP000216361"/>
    </source>
</evidence>
<dbReference type="Gene3D" id="2.30.270.10">
    <property type="entry name" value="duf1285 protein"/>
    <property type="match status" value="1"/>
</dbReference>
<evidence type="ECO:0000259" key="2">
    <source>
        <dbReference type="Pfam" id="PF21028"/>
    </source>
</evidence>
<accession>A0A255XSV0</accession>